<name>A0A371HJ65_MUCPR</name>
<feature type="non-terminal residue" evidence="1">
    <location>
        <position position="1"/>
    </location>
</feature>
<reference evidence="1" key="1">
    <citation type="submission" date="2018-05" db="EMBL/GenBank/DDBJ databases">
        <title>Draft genome of Mucuna pruriens seed.</title>
        <authorList>
            <person name="Nnadi N.E."/>
            <person name="Vos R."/>
            <person name="Hasami M.H."/>
            <person name="Devisetty U.K."/>
            <person name="Aguiy J.C."/>
        </authorList>
    </citation>
    <scope>NUCLEOTIDE SEQUENCE [LARGE SCALE GENOMIC DNA]</scope>
    <source>
        <strain evidence="1">JCA_2017</strain>
    </source>
</reference>
<evidence type="ECO:0000313" key="1">
    <source>
        <dbReference type="EMBL" id="RDY02847.1"/>
    </source>
</evidence>
<evidence type="ECO:0008006" key="3">
    <source>
        <dbReference type="Google" id="ProtNLM"/>
    </source>
</evidence>
<dbReference type="PANTHER" id="PTHR35046">
    <property type="entry name" value="ZINC KNUCKLE (CCHC-TYPE) FAMILY PROTEIN"/>
    <property type="match status" value="1"/>
</dbReference>
<dbReference type="OrthoDB" id="1934635at2759"/>
<organism evidence="1 2">
    <name type="scientific">Mucuna pruriens</name>
    <name type="common">Velvet bean</name>
    <name type="synonym">Dolichos pruriens</name>
    <dbReference type="NCBI Taxonomy" id="157652"/>
    <lineage>
        <taxon>Eukaryota</taxon>
        <taxon>Viridiplantae</taxon>
        <taxon>Streptophyta</taxon>
        <taxon>Embryophyta</taxon>
        <taxon>Tracheophyta</taxon>
        <taxon>Spermatophyta</taxon>
        <taxon>Magnoliopsida</taxon>
        <taxon>eudicotyledons</taxon>
        <taxon>Gunneridae</taxon>
        <taxon>Pentapetalae</taxon>
        <taxon>rosids</taxon>
        <taxon>fabids</taxon>
        <taxon>Fabales</taxon>
        <taxon>Fabaceae</taxon>
        <taxon>Papilionoideae</taxon>
        <taxon>50 kb inversion clade</taxon>
        <taxon>NPAAA clade</taxon>
        <taxon>indigoferoid/millettioid clade</taxon>
        <taxon>Phaseoleae</taxon>
        <taxon>Mucuna</taxon>
    </lineage>
</organism>
<comment type="caution">
    <text evidence="1">The sequence shown here is derived from an EMBL/GenBank/DDBJ whole genome shotgun (WGS) entry which is preliminary data.</text>
</comment>
<evidence type="ECO:0000313" key="2">
    <source>
        <dbReference type="Proteomes" id="UP000257109"/>
    </source>
</evidence>
<dbReference type="EMBL" id="QJKJ01002449">
    <property type="protein sequence ID" value="RDY02847.1"/>
    <property type="molecule type" value="Genomic_DNA"/>
</dbReference>
<dbReference type="PANTHER" id="PTHR35046:SF9">
    <property type="entry name" value="RNA-DIRECTED DNA POLYMERASE"/>
    <property type="match status" value="1"/>
</dbReference>
<dbReference type="Proteomes" id="UP000257109">
    <property type="component" value="Unassembled WGS sequence"/>
</dbReference>
<keyword evidence="2" id="KW-1185">Reference proteome</keyword>
<sequence length="124" mass="14918">MLSHTTDLQIKIQTVKMKNYVKLRMVTHKFSGYALVWWNQYIREVKDGRRRHIDIWLDLKREMKGSKSVEEYYKDMKVVLIRANVLESNEAIMARFLHSMKREIQDVVESYHYTSLDDLVHQAT</sequence>
<accession>A0A371HJ65</accession>
<gene>
    <name evidence="1" type="ORF">CR513_13647</name>
</gene>
<protein>
    <recommendedName>
        <fullName evidence="3">Retrotransposon gag domain-containing protein</fullName>
    </recommendedName>
</protein>
<dbReference type="AlphaFoldDB" id="A0A371HJ65"/>
<proteinExistence type="predicted"/>